<evidence type="ECO:0000256" key="4">
    <source>
        <dbReference type="ARBA" id="ARBA00022670"/>
    </source>
</evidence>
<evidence type="ECO:0000256" key="3">
    <source>
        <dbReference type="ARBA" id="ARBA00022438"/>
    </source>
</evidence>
<dbReference type="InterPro" id="IPR042097">
    <property type="entry name" value="Aminopeptidase_N-like_N_sf"/>
</dbReference>
<evidence type="ECO:0000256" key="10">
    <source>
        <dbReference type="SAM" id="SignalP"/>
    </source>
</evidence>
<feature type="domain" description="Peptidase M1 membrane alanine aminopeptidase" evidence="11">
    <location>
        <begin position="266"/>
        <end position="473"/>
    </location>
</feature>
<dbReference type="PRINTS" id="PR00756">
    <property type="entry name" value="ALADIPTASE"/>
</dbReference>
<evidence type="ECO:0000256" key="7">
    <source>
        <dbReference type="ARBA" id="ARBA00022833"/>
    </source>
</evidence>
<dbReference type="InterPro" id="IPR024571">
    <property type="entry name" value="ERAP1-like_C_dom"/>
</dbReference>
<dbReference type="InterPro" id="IPR050344">
    <property type="entry name" value="Peptidase_M1_aminopeptidases"/>
</dbReference>
<name>A0ABY2QG88_9SPHN</name>
<dbReference type="Gene3D" id="2.60.40.1910">
    <property type="match status" value="1"/>
</dbReference>
<keyword evidence="6 9" id="KW-0378">Hydrolase</keyword>
<dbReference type="Gene3D" id="1.10.390.10">
    <property type="entry name" value="Neutral Protease Domain 2"/>
    <property type="match status" value="1"/>
</dbReference>
<accession>A0ABY2QG88</accession>
<keyword evidence="5 9" id="KW-0479">Metal-binding</keyword>
<dbReference type="SUPFAM" id="SSF63737">
    <property type="entry name" value="Leukotriene A4 hydrolase N-terminal domain"/>
    <property type="match status" value="1"/>
</dbReference>
<comment type="similarity">
    <text evidence="2 9">Belongs to the peptidase M1 family.</text>
</comment>
<dbReference type="InterPro" id="IPR027268">
    <property type="entry name" value="Peptidase_M4/M1_CTD_sf"/>
</dbReference>
<dbReference type="InterPro" id="IPR045357">
    <property type="entry name" value="Aminopeptidase_N-like_N"/>
</dbReference>
<dbReference type="InterPro" id="IPR034016">
    <property type="entry name" value="M1_APN-typ"/>
</dbReference>
<dbReference type="Pfam" id="PF01433">
    <property type="entry name" value="Peptidase_M1"/>
    <property type="match status" value="1"/>
</dbReference>
<protein>
    <recommendedName>
        <fullName evidence="9">Aminopeptidase</fullName>
        <ecNumber evidence="9">3.4.11.-</ecNumber>
    </recommendedName>
</protein>
<evidence type="ECO:0000259" key="13">
    <source>
        <dbReference type="Pfam" id="PF17900"/>
    </source>
</evidence>
<evidence type="ECO:0000256" key="1">
    <source>
        <dbReference type="ARBA" id="ARBA00000098"/>
    </source>
</evidence>
<organism evidence="14 15">
    <name type="scientific">Sphingomonas olei</name>
    <dbReference type="NCBI Taxonomy" id="1886787"/>
    <lineage>
        <taxon>Bacteria</taxon>
        <taxon>Pseudomonadati</taxon>
        <taxon>Pseudomonadota</taxon>
        <taxon>Alphaproteobacteria</taxon>
        <taxon>Sphingomonadales</taxon>
        <taxon>Sphingomonadaceae</taxon>
        <taxon>Sphingomonas</taxon>
    </lineage>
</organism>
<comment type="catalytic activity">
    <reaction evidence="1">
        <text>Release of an N-terminal amino acid, Xaa-|-Yaa- from a peptide, amide or arylamide. Xaa is preferably Ala, but may be most amino acids including Pro (slow action). When a terminal hydrophobic residue is followed by a prolyl residue, the two may be released as an intact Xaa-Pro dipeptide.</text>
        <dbReference type="EC" id="3.4.11.2"/>
    </reaction>
</comment>
<dbReference type="InterPro" id="IPR014782">
    <property type="entry name" value="Peptidase_M1_dom"/>
</dbReference>
<feature type="chain" id="PRO_5046996764" description="Aminopeptidase" evidence="10">
    <location>
        <begin position="26"/>
        <end position="883"/>
    </location>
</feature>
<comment type="cofactor">
    <cofactor evidence="9">
        <name>Zn(2+)</name>
        <dbReference type="ChEBI" id="CHEBI:29105"/>
    </cofactor>
    <text evidence="9">Binds 1 zinc ion per subunit.</text>
</comment>
<dbReference type="EMBL" id="SSTI01000009">
    <property type="protein sequence ID" value="THG39225.1"/>
    <property type="molecule type" value="Genomic_DNA"/>
</dbReference>
<evidence type="ECO:0000256" key="6">
    <source>
        <dbReference type="ARBA" id="ARBA00022801"/>
    </source>
</evidence>
<evidence type="ECO:0000256" key="8">
    <source>
        <dbReference type="ARBA" id="ARBA00023049"/>
    </source>
</evidence>
<keyword evidence="3 9" id="KW-0031">Aminopeptidase</keyword>
<evidence type="ECO:0000259" key="12">
    <source>
        <dbReference type="Pfam" id="PF11838"/>
    </source>
</evidence>
<evidence type="ECO:0000256" key="9">
    <source>
        <dbReference type="RuleBase" id="RU364040"/>
    </source>
</evidence>
<dbReference type="PANTHER" id="PTHR11533">
    <property type="entry name" value="PROTEASE M1 ZINC METALLOPROTEASE"/>
    <property type="match status" value="1"/>
</dbReference>
<comment type="caution">
    <text evidence="14">The sequence shown here is derived from an EMBL/GenBank/DDBJ whole genome shotgun (WGS) entry which is preliminary data.</text>
</comment>
<feature type="domain" description="Aminopeptidase N-like N-terminal" evidence="13">
    <location>
        <begin position="46"/>
        <end position="220"/>
    </location>
</feature>
<dbReference type="Gene3D" id="2.60.40.1730">
    <property type="entry name" value="tricorn interacting facor f3 domain"/>
    <property type="match status" value="1"/>
</dbReference>
<dbReference type="SUPFAM" id="SSF55486">
    <property type="entry name" value="Metalloproteases ('zincins'), catalytic domain"/>
    <property type="match status" value="1"/>
</dbReference>
<reference evidence="14 15" key="1">
    <citation type="submission" date="2019-04" db="EMBL/GenBank/DDBJ databases">
        <title>Microbes associate with the intestines of laboratory mice.</title>
        <authorList>
            <person name="Navarre W."/>
            <person name="Wong E."/>
            <person name="Huang K.C."/>
            <person name="Tropini C."/>
            <person name="Ng K."/>
            <person name="Yu B."/>
        </authorList>
    </citation>
    <scope>NUCLEOTIDE SEQUENCE [LARGE SCALE GENOMIC DNA]</scope>
    <source>
        <strain evidence="14 15">NM83_B4-11</strain>
    </source>
</reference>
<feature type="signal peptide" evidence="10">
    <location>
        <begin position="1"/>
        <end position="25"/>
    </location>
</feature>
<proteinExistence type="inferred from homology"/>
<dbReference type="InterPro" id="IPR001930">
    <property type="entry name" value="Peptidase_M1"/>
</dbReference>
<keyword evidence="15" id="KW-1185">Reference proteome</keyword>
<keyword evidence="8 9" id="KW-0482">Metalloprotease</keyword>
<evidence type="ECO:0000313" key="15">
    <source>
        <dbReference type="Proteomes" id="UP000308038"/>
    </source>
</evidence>
<gene>
    <name evidence="14" type="ORF">E5988_12605</name>
</gene>
<evidence type="ECO:0000259" key="11">
    <source>
        <dbReference type="Pfam" id="PF01433"/>
    </source>
</evidence>
<dbReference type="CDD" id="cd09601">
    <property type="entry name" value="M1_APN-Q_like"/>
    <property type="match status" value="1"/>
</dbReference>
<dbReference type="EC" id="3.4.11.-" evidence="9"/>
<keyword evidence="7 9" id="KW-0862">Zinc</keyword>
<dbReference type="Pfam" id="PF11838">
    <property type="entry name" value="ERAP1_C"/>
    <property type="match status" value="1"/>
</dbReference>
<keyword evidence="4 9" id="KW-0645">Protease</keyword>
<dbReference type="PANTHER" id="PTHR11533:SF174">
    <property type="entry name" value="PUROMYCIN-SENSITIVE AMINOPEPTIDASE-RELATED"/>
    <property type="match status" value="1"/>
</dbReference>
<evidence type="ECO:0000313" key="14">
    <source>
        <dbReference type="EMBL" id="THG39225.1"/>
    </source>
</evidence>
<evidence type="ECO:0000256" key="5">
    <source>
        <dbReference type="ARBA" id="ARBA00022723"/>
    </source>
</evidence>
<sequence>MLLATTLSLLATTAGAQTAAPAATAAPTIAADPAAPKGRLSDAAMPKAYRLDFTIQPSKPDFSGHGEIDVTVKAPTSRLYLHGRDLKVKASARVGGRTIPATFTQVDKTGTARLDFAQPVPAGAVTLVFDWTGSFGDSASGLYRVKVGDQWYSWTQFQSIDARAAFPGFDEPGFKTPFTISITTDPGSKAITNAPEQGVTRVGGLEKHQFAPTRPLPTYLVALVTGPFVHETAAIAPTPERAEPLPLGIAVTQPLKDRTAYVQAETPRIVTLLEQYFGTPFPFPKLDQIGSPIMPGAMENAGADIYGDGIIALAPDAPVSQKKVFGMVVAHELAHQWFGDLVSPVWWDDLWLNESFANWMGFRIGGEWRPELNIGVGGLEDGFSAMNTDSLTVGRPIHEPITENANIDSAFDSITYGKGGHVIAMIAGYLGDEKFRDGVRLHLKRHAYGNAATADFFKSLADAAQDPRVVTAMQSFVDQQGVPLITLKRDGNRLVASQSRYTFIGQTPQPTRWTVPFCYSVAATRKCTLIDGPSAVIDAPAGNAALMPNAGGTGYYRFDLEPADWDRLIATFPSMSGAEAIAASDSLWAAFRAGRMDAPRLLAGTAALAANADSNAALDGAQRLAGLNRRGVIPAAAVPAYRAYLDRTFAPRLAALGFDPAAGAYASDDPDRQKLRADLVSLLAHEAEDKAVLAKLSAAAQRYIAGDKAALDPTYLADGFAAIVGQGGLPAAKKIMDLGLTSEDPVVRSAALSAVADSGQPEIATWALGFGDARLRSLERATMLLRLAQARGSSAMTGDWIVENIDTLLGNANGIFAGRLAQSFATQCGADRAARIDAAVGGKIREAGAGVLDYERTLEGIRLCGALRDAKSAELGAALTAKK</sequence>
<dbReference type="Gene3D" id="1.25.50.20">
    <property type="match status" value="1"/>
</dbReference>
<evidence type="ECO:0000256" key="2">
    <source>
        <dbReference type="ARBA" id="ARBA00010136"/>
    </source>
</evidence>
<feature type="domain" description="ERAP1-like C-terminal" evidence="12">
    <location>
        <begin position="547"/>
        <end position="861"/>
    </location>
</feature>
<keyword evidence="10" id="KW-0732">Signal</keyword>
<dbReference type="Proteomes" id="UP000308038">
    <property type="component" value="Unassembled WGS sequence"/>
</dbReference>
<dbReference type="Pfam" id="PF17900">
    <property type="entry name" value="Peptidase_M1_N"/>
    <property type="match status" value="1"/>
</dbReference>